<evidence type="ECO:0000256" key="19">
    <source>
        <dbReference type="ARBA" id="ARBA00023136"/>
    </source>
</evidence>
<evidence type="ECO:0000256" key="15">
    <source>
        <dbReference type="ARBA" id="ARBA00022960"/>
    </source>
</evidence>
<keyword evidence="12" id="KW-0808">Transferase</keyword>
<organism evidence="32 33">
    <name type="scientific">Paroceanicella profunda</name>
    <dbReference type="NCBI Taxonomy" id="2579971"/>
    <lineage>
        <taxon>Bacteria</taxon>
        <taxon>Pseudomonadati</taxon>
        <taxon>Pseudomonadota</taxon>
        <taxon>Alphaproteobacteria</taxon>
        <taxon>Rhodobacterales</taxon>
        <taxon>Paracoccaceae</taxon>
        <taxon>Paroceanicella</taxon>
    </lineage>
</organism>
<keyword evidence="11" id="KW-0328">Glycosyltransferase</keyword>
<evidence type="ECO:0000256" key="5">
    <source>
        <dbReference type="ARBA" id="ARBA00012448"/>
    </source>
</evidence>
<sequence length="842" mass="92196">MRHILRFFGFIMAWASLGVIFAMIAVAGVVYIYSRDLPDTSALAAYEPITLSRVYSGEGALMDEFARERRIFTPADEIPDLVKEAFISAEDKNFYSHLGFDPRGIAAAVFEALQGQRPRGASTITQQVAKNFLLSGEREIERKIKEIILAVELERTLSKEQILELYLNEIFLGQNAYGVTAAAQIYFNKTLEDLTPGEAAYLAALPKAPSDLHPVRERDAAEGRRNYVLREMYQNGYISEEVETAAQAAPLRTVQSGDIPSARREIPPRGYFTEEIRRQLSARLGEDKLFGGGLTIRATIDPDLQDTVEAALRAKLESWDRDHGKWRGPLDTIDPALLGDEEAWRDALSKKWLPRDIEGWRLAVVLELGDSSARIGIEGVPDDADGHFLTVKDAGWTGAKKPSDLWAPGDIVLVKEITDKDGSFERWSLRQIPELQGAVMAMDPTTGRVLAMQGGFSYQASVFNRATQATRQPGSSFKPFVYAAALDHGYNPATIVLDAPVTVQTGAGAWKPMNSSRQFYGPSPLRIGIENSRNVMTVRLAQDIGMDSVAEYAERFGVYDNMPHHLAYALGAGETTLWKMVAAYGMFANGGLRLEPTLIDRVQDRRGRTIYRHDQRECDACNETAHSPDEPEPWVIDRSERVMDPITAYQLTSMMEGVVQRGTATVLNDLGLHLAAKTGTTNDAKDAWLISFTPNLVVGCFIGYDTPRPMGRGAYGGTMCGPVVHDVLKDAMKTRRNVDFKVPDNAVAVKMDRRTGIRQPDDASGANIVTEMFRADEVPEVYAAADMVIGDGNFTFGSDLPLSMTEDGDYPAPPGGAAQGGQGGAAPPPPAGQLGVGSGGLY</sequence>
<evidence type="ECO:0000256" key="7">
    <source>
        <dbReference type="ARBA" id="ARBA00022475"/>
    </source>
</evidence>
<dbReference type="GO" id="GO:0046677">
    <property type="term" value="P:response to antibiotic"/>
    <property type="evidence" value="ECO:0007669"/>
    <property type="project" value="UniProtKB-KW"/>
</dbReference>
<evidence type="ECO:0000256" key="17">
    <source>
        <dbReference type="ARBA" id="ARBA00022984"/>
    </source>
</evidence>
<dbReference type="Gene3D" id="1.10.3810.10">
    <property type="entry name" value="Biosynthetic peptidoglycan transglycosylase-like"/>
    <property type="match status" value="1"/>
</dbReference>
<evidence type="ECO:0000256" key="24">
    <source>
        <dbReference type="ARBA" id="ARBA00044770"/>
    </source>
</evidence>
<keyword evidence="22" id="KW-0961">Cell wall biogenesis/degradation</keyword>
<evidence type="ECO:0000256" key="23">
    <source>
        <dbReference type="ARBA" id="ARBA00034000"/>
    </source>
</evidence>
<evidence type="ECO:0000256" key="8">
    <source>
        <dbReference type="ARBA" id="ARBA00022519"/>
    </source>
</evidence>
<feature type="transmembrane region" description="Helical" evidence="28">
    <location>
        <begin position="7"/>
        <end position="33"/>
    </location>
</feature>
<feature type="region of interest" description="Disordered" evidence="27">
    <location>
        <begin position="800"/>
        <end position="842"/>
    </location>
</feature>
<name>A0A5B8G1K1_9RHOB</name>
<keyword evidence="20" id="KW-0046">Antibiotic resistance</keyword>
<evidence type="ECO:0000259" key="30">
    <source>
        <dbReference type="Pfam" id="PF00912"/>
    </source>
</evidence>
<dbReference type="Pfam" id="PF17092">
    <property type="entry name" value="PCB_OB"/>
    <property type="match status" value="1"/>
</dbReference>
<evidence type="ECO:0000256" key="14">
    <source>
        <dbReference type="ARBA" id="ARBA00022801"/>
    </source>
</evidence>
<dbReference type="InterPro" id="IPR031376">
    <property type="entry name" value="PCB_OB"/>
</dbReference>
<dbReference type="PANTHER" id="PTHR32282:SF27">
    <property type="entry name" value="PENICILLIN-BINDING PROTEIN 1A"/>
    <property type="match status" value="1"/>
</dbReference>
<evidence type="ECO:0000256" key="16">
    <source>
        <dbReference type="ARBA" id="ARBA00022968"/>
    </source>
</evidence>
<evidence type="ECO:0000256" key="28">
    <source>
        <dbReference type="SAM" id="Phobius"/>
    </source>
</evidence>
<dbReference type="SUPFAM" id="SSF53955">
    <property type="entry name" value="Lysozyme-like"/>
    <property type="match status" value="1"/>
</dbReference>
<dbReference type="PANTHER" id="PTHR32282">
    <property type="entry name" value="BINDING PROTEIN TRANSPEPTIDASE, PUTATIVE-RELATED"/>
    <property type="match status" value="1"/>
</dbReference>
<evidence type="ECO:0000313" key="33">
    <source>
        <dbReference type="Proteomes" id="UP000305888"/>
    </source>
</evidence>
<keyword evidence="9" id="KW-0121">Carboxypeptidase</keyword>
<dbReference type="GO" id="GO:0006508">
    <property type="term" value="P:proteolysis"/>
    <property type="evidence" value="ECO:0007669"/>
    <property type="project" value="UniProtKB-KW"/>
</dbReference>
<keyword evidence="8" id="KW-0997">Cell inner membrane</keyword>
<evidence type="ECO:0000256" key="25">
    <source>
        <dbReference type="ARBA" id="ARBA00049902"/>
    </source>
</evidence>
<evidence type="ECO:0000259" key="31">
    <source>
        <dbReference type="Pfam" id="PF17092"/>
    </source>
</evidence>
<dbReference type="GO" id="GO:0008658">
    <property type="term" value="F:penicillin binding"/>
    <property type="evidence" value="ECO:0007669"/>
    <property type="project" value="InterPro"/>
</dbReference>
<dbReference type="SUPFAM" id="SSF56601">
    <property type="entry name" value="beta-lactamase/transpeptidase-like"/>
    <property type="match status" value="1"/>
</dbReference>
<keyword evidence="21" id="KW-0511">Multifunctional enzyme</keyword>
<evidence type="ECO:0000259" key="29">
    <source>
        <dbReference type="Pfam" id="PF00905"/>
    </source>
</evidence>
<comment type="pathway">
    <text evidence="26">Glycan biosynthesis.</text>
</comment>
<evidence type="ECO:0000256" key="10">
    <source>
        <dbReference type="ARBA" id="ARBA00022670"/>
    </source>
</evidence>
<dbReference type="InterPro" id="IPR023346">
    <property type="entry name" value="Lysozyme-like_dom_sf"/>
</dbReference>
<dbReference type="Pfam" id="PF00905">
    <property type="entry name" value="Transpeptidase"/>
    <property type="match status" value="1"/>
</dbReference>
<keyword evidence="14" id="KW-0378">Hydrolase</keyword>
<comment type="pathway">
    <text evidence="2">Cell wall biogenesis; peptidoglycan biosynthesis.</text>
</comment>
<evidence type="ECO:0000256" key="12">
    <source>
        <dbReference type="ARBA" id="ARBA00022679"/>
    </source>
</evidence>
<evidence type="ECO:0000256" key="20">
    <source>
        <dbReference type="ARBA" id="ARBA00023251"/>
    </source>
</evidence>
<evidence type="ECO:0000256" key="13">
    <source>
        <dbReference type="ARBA" id="ARBA00022692"/>
    </source>
</evidence>
<dbReference type="GO" id="GO:0009002">
    <property type="term" value="F:serine-type D-Ala-D-Ala carboxypeptidase activity"/>
    <property type="evidence" value="ECO:0007669"/>
    <property type="project" value="UniProtKB-EC"/>
</dbReference>
<dbReference type="OrthoDB" id="9766909at2"/>
<dbReference type="InterPro" id="IPR012338">
    <property type="entry name" value="Beta-lactam/transpept-like"/>
</dbReference>
<evidence type="ECO:0000256" key="9">
    <source>
        <dbReference type="ARBA" id="ARBA00022645"/>
    </source>
</evidence>
<dbReference type="InterPro" id="IPR001264">
    <property type="entry name" value="Glyco_trans_51"/>
</dbReference>
<evidence type="ECO:0000256" key="1">
    <source>
        <dbReference type="ARBA" id="ARBA00004249"/>
    </source>
</evidence>
<evidence type="ECO:0000256" key="26">
    <source>
        <dbReference type="ARBA" id="ARBA00060592"/>
    </source>
</evidence>
<dbReference type="RefSeq" id="WP_138578290.1">
    <property type="nucleotide sequence ID" value="NZ_CP040818.1"/>
</dbReference>
<evidence type="ECO:0000256" key="18">
    <source>
        <dbReference type="ARBA" id="ARBA00022989"/>
    </source>
</evidence>
<dbReference type="GO" id="GO:0008360">
    <property type="term" value="P:regulation of cell shape"/>
    <property type="evidence" value="ECO:0007669"/>
    <property type="project" value="UniProtKB-KW"/>
</dbReference>
<keyword evidence="19 28" id="KW-0472">Membrane</keyword>
<dbReference type="FunFam" id="1.10.3810.10:FF:000003">
    <property type="entry name" value="Penicillin-binding protein 1a"/>
    <property type="match status" value="1"/>
</dbReference>
<protein>
    <recommendedName>
        <fullName evidence="6">Penicillin-binding protein 1A</fullName>
        <ecNumber evidence="24">2.4.99.28</ecNumber>
        <ecNumber evidence="5">3.4.16.4</ecNumber>
    </recommendedName>
</protein>
<dbReference type="Gene3D" id="3.40.710.10">
    <property type="entry name" value="DD-peptidase/beta-lactamase superfamily"/>
    <property type="match status" value="2"/>
</dbReference>
<dbReference type="NCBIfam" id="TIGR02074">
    <property type="entry name" value="PBP_1a_fam"/>
    <property type="match status" value="1"/>
</dbReference>
<comment type="similarity">
    <text evidence="3">In the C-terminal section; belongs to the transpeptidase family.</text>
</comment>
<comment type="subcellular location">
    <subcellularLocation>
        <location evidence="1">Cell inner membrane</location>
        <topology evidence="1">Single-pass type II membrane protein</topology>
    </subcellularLocation>
</comment>
<feature type="domain" description="Penicillin-binding protein transpeptidase" evidence="29">
    <location>
        <begin position="437"/>
        <end position="698"/>
    </location>
</feature>
<evidence type="ECO:0000256" key="11">
    <source>
        <dbReference type="ARBA" id="ARBA00022676"/>
    </source>
</evidence>
<evidence type="ECO:0000256" key="2">
    <source>
        <dbReference type="ARBA" id="ARBA00004752"/>
    </source>
</evidence>
<dbReference type="Proteomes" id="UP000305888">
    <property type="component" value="Chromosome"/>
</dbReference>
<evidence type="ECO:0000313" key="32">
    <source>
        <dbReference type="EMBL" id="QDL92962.1"/>
    </source>
</evidence>
<dbReference type="InterPro" id="IPR036950">
    <property type="entry name" value="PBP_transglycosylase"/>
</dbReference>
<dbReference type="InterPro" id="IPR001460">
    <property type="entry name" value="PCN-bd_Tpept"/>
</dbReference>
<dbReference type="GO" id="GO:0009252">
    <property type="term" value="P:peptidoglycan biosynthetic process"/>
    <property type="evidence" value="ECO:0007669"/>
    <property type="project" value="UniProtKB-UniPathway"/>
</dbReference>
<keyword evidence="17" id="KW-0573">Peptidoglycan synthesis</keyword>
<feature type="domain" description="Glycosyl transferase family 51" evidence="30">
    <location>
        <begin position="59"/>
        <end position="232"/>
    </location>
</feature>
<dbReference type="InterPro" id="IPR050396">
    <property type="entry name" value="Glycosyltr_51/Transpeptidase"/>
</dbReference>
<comment type="catalytic activity">
    <reaction evidence="23">
        <text>Preferential cleavage: (Ac)2-L-Lys-D-Ala-|-D-Ala. Also transpeptidation of peptidyl-alanyl moieties that are N-acyl substituents of D-alanine.</text>
        <dbReference type="EC" id="3.4.16.4"/>
    </reaction>
</comment>
<dbReference type="EC" id="3.4.16.4" evidence="5"/>
<dbReference type="Pfam" id="PF00912">
    <property type="entry name" value="Transgly"/>
    <property type="match status" value="1"/>
</dbReference>
<dbReference type="EMBL" id="CP040818">
    <property type="protein sequence ID" value="QDL92962.1"/>
    <property type="molecule type" value="Genomic_DNA"/>
</dbReference>
<comment type="catalytic activity">
    <reaction evidence="25">
        <text>[GlcNAc-(1-&gt;4)-Mur2Ac(oyl-L-Ala-gamma-D-Glu-L-Lys-D-Ala-D-Ala)](n)-di-trans,octa-cis-undecaprenyl diphosphate + beta-D-GlcNAc-(1-&gt;4)-Mur2Ac(oyl-L-Ala-gamma-D-Glu-L-Lys-D-Ala-D-Ala)-di-trans,octa-cis-undecaprenyl diphosphate = [GlcNAc-(1-&gt;4)-Mur2Ac(oyl-L-Ala-gamma-D-Glu-L-Lys-D-Ala-D-Ala)](n+1)-di-trans,octa-cis-undecaprenyl diphosphate + di-trans,octa-cis-undecaprenyl diphosphate + H(+)</text>
        <dbReference type="Rhea" id="RHEA:23708"/>
        <dbReference type="Rhea" id="RHEA-COMP:9602"/>
        <dbReference type="Rhea" id="RHEA-COMP:9603"/>
        <dbReference type="ChEBI" id="CHEBI:15378"/>
        <dbReference type="ChEBI" id="CHEBI:58405"/>
        <dbReference type="ChEBI" id="CHEBI:60033"/>
        <dbReference type="ChEBI" id="CHEBI:78435"/>
        <dbReference type="EC" id="2.4.99.28"/>
    </reaction>
</comment>
<evidence type="ECO:0000256" key="21">
    <source>
        <dbReference type="ARBA" id="ARBA00023268"/>
    </source>
</evidence>
<keyword evidence="13 28" id="KW-0812">Transmembrane</keyword>
<keyword evidence="10" id="KW-0645">Protease</keyword>
<dbReference type="GO" id="GO:0071555">
    <property type="term" value="P:cell wall organization"/>
    <property type="evidence" value="ECO:0007669"/>
    <property type="project" value="UniProtKB-KW"/>
</dbReference>
<dbReference type="KEGG" id="ppru:FDP22_14930"/>
<evidence type="ECO:0000256" key="6">
    <source>
        <dbReference type="ARBA" id="ARBA00018638"/>
    </source>
</evidence>
<keyword evidence="7" id="KW-1003">Cell membrane</keyword>
<dbReference type="UniPathway" id="UPA00219"/>
<dbReference type="GO" id="GO:0008955">
    <property type="term" value="F:peptidoglycan glycosyltransferase activity"/>
    <property type="evidence" value="ECO:0007669"/>
    <property type="project" value="UniProtKB-EC"/>
</dbReference>
<evidence type="ECO:0000256" key="22">
    <source>
        <dbReference type="ARBA" id="ARBA00023316"/>
    </source>
</evidence>
<evidence type="ECO:0000256" key="27">
    <source>
        <dbReference type="SAM" id="MobiDB-lite"/>
    </source>
</evidence>
<dbReference type="EC" id="2.4.99.28" evidence="24"/>
<comment type="similarity">
    <text evidence="4">In the N-terminal section; belongs to the glycosyltransferase 51 family.</text>
</comment>
<feature type="domain" description="Penicillin-binding protein OB-like" evidence="31">
    <location>
        <begin position="326"/>
        <end position="434"/>
    </location>
</feature>
<evidence type="ECO:0000256" key="3">
    <source>
        <dbReference type="ARBA" id="ARBA00007090"/>
    </source>
</evidence>
<dbReference type="GO" id="GO:0030288">
    <property type="term" value="C:outer membrane-bounded periplasmic space"/>
    <property type="evidence" value="ECO:0007669"/>
    <property type="project" value="TreeGrafter"/>
</dbReference>
<keyword evidence="33" id="KW-1185">Reference proteome</keyword>
<gene>
    <name evidence="32" type="ORF">FDP22_14930</name>
</gene>
<keyword evidence="15" id="KW-0133">Cell shape</keyword>
<dbReference type="AlphaFoldDB" id="A0A5B8G1K1"/>
<evidence type="ECO:0000256" key="4">
    <source>
        <dbReference type="ARBA" id="ARBA00007739"/>
    </source>
</evidence>
<proteinExistence type="inferred from homology"/>
<keyword evidence="16" id="KW-0735">Signal-anchor</keyword>
<reference evidence="32 33" key="1">
    <citation type="submission" date="2019-06" db="EMBL/GenBank/DDBJ databases">
        <title>Genome sequence of Rhodobacteraceae bacterium D4M1.</title>
        <authorList>
            <person name="Cao J."/>
        </authorList>
    </citation>
    <scope>NUCLEOTIDE SEQUENCE [LARGE SCALE GENOMIC DNA]</scope>
    <source>
        <strain evidence="32 33">D4M1</strain>
    </source>
</reference>
<accession>A0A5B8G1K1</accession>
<dbReference type="GO" id="GO:0005886">
    <property type="term" value="C:plasma membrane"/>
    <property type="evidence" value="ECO:0007669"/>
    <property type="project" value="UniProtKB-SubCell"/>
</dbReference>
<keyword evidence="18 28" id="KW-1133">Transmembrane helix</keyword>